<dbReference type="SUPFAM" id="SSF52172">
    <property type="entry name" value="CheY-like"/>
    <property type="match status" value="1"/>
</dbReference>
<dbReference type="PROSITE" id="PS50110">
    <property type="entry name" value="RESPONSE_REGULATORY"/>
    <property type="match status" value="1"/>
</dbReference>
<evidence type="ECO:0000313" key="4">
    <source>
        <dbReference type="EMBL" id="MFD2162759.1"/>
    </source>
</evidence>
<dbReference type="InterPro" id="IPR011006">
    <property type="entry name" value="CheY-like_superfamily"/>
</dbReference>
<proteinExistence type="predicted"/>
<evidence type="ECO:0000256" key="2">
    <source>
        <dbReference type="PROSITE-ProRule" id="PRU00169"/>
    </source>
</evidence>
<accession>A0ABW4ZMF6</accession>
<dbReference type="SMART" id="SM00448">
    <property type="entry name" value="REC"/>
    <property type="match status" value="1"/>
</dbReference>
<keyword evidence="5" id="KW-1185">Reference proteome</keyword>
<gene>
    <name evidence="4" type="ORF">ACFSJU_10180</name>
</gene>
<feature type="domain" description="Response regulatory" evidence="3">
    <location>
        <begin position="6"/>
        <end position="119"/>
    </location>
</feature>
<keyword evidence="1 2" id="KW-0597">Phosphoprotein</keyword>
<evidence type="ECO:0000313" key="5">
    <source>
        <dbReference type="Proteomes" id="UP001597387"/>
    </source>
</evidence>
<dbReference type="PANTHER" id="PTHR44591">
    <property type="entry name" value="STRESS RESPONSE REGULATOR PROTEIN 1"/>
    <property type="match status" value="1"/>
</dbReference>
<protein>
    <submittedName>
        <fullName evidence="4">Response regulator</fullName>
    </submittedName>
</protein>
<dbReference type="Gene3D" id="3.40.50.2300">
    <property type="match status" value="1"/>
</dbReference>
<dbReference type="Proteomes" id="UP001597387">
    <property type="component" value="Unassembled WGS sequence"/>
</dbReference>
<feature type="modified residue" description="4-aspartylphosphate" evidence="2">
    <location>
        <position position="54"/>
    </location>
</feature>
<dbReference type="InterPro" id="IPR050595">
    <property type="entry name" value="Bact_response_regulator"/>
</dbReference>
<reference evidence="5" key="1">
    <citation type="journal article" date="2019" name="Int. J. Syst. Evol. Microbiol.">
        <title>The Global Catalogue of Microorganisms (GCM) 10K type strain sequencing project: providing services to taxonomists for standard genome sequencing and annotation.</title>
        <authorList>
            <consortium name="The Broad Institute Genomics Platform"/>
            <consortium name="The Broad Institute Genome Sequencing Center for Infectious Disease"/>
            <person name="Wu L."/>
            <person name="Ma J."/>
        </authorList>
    </citation>
    <scope>NUCLEOTIDE SEQUENCE [LARGE SCALE GENOMIC DNA]</scope>
    <source>
        <strain evidence="5">KCTC 42217</strain>
    </source>
</reference>
<evidence type="ECO:0000259" key="3">
    <source>
        <dbReference type="PROSITE" id="PS50110"/>
    </source>
</evidence>
<dbReference type="EMBL" id="JBHUHZ010000001">
    <property type="protein sequence ID" value="MFD2162759.1"/>
    <property type="molecule type" value="Genomic_DNA"/>
</dbReference>
<organism evidence="4 5">
    <name type="scientific">Paradesertivirga mongoliensis</name>
    <dbReference type="NCBI Taxonomy" id="2100740"/>
    <lineage>
        <taxon>Bacteria</taxon>
        <taxon>Pseudomonadati</taxon>
        <taxon>Bacteroidota</taxon>
        <taxon>Sphingobacteriia</taxon>
        <taxon>Sphingobacteriales</taxon>
        <taxon>Sphingobacteriaceae</taxon>
        <taxon>Paradesertivirga</taxon>
    </lineage>
</organism>
<sequence length="124" mass="13834">MSSSKKVLVIEDDDDILFVTSFILKENGYEVYESRSADVINQLDTINPDLILMDNVIKGVSGSELCKKLKSDPATSHYRIVLISAVFQLPQLAAECLADGYIEKPFDLTDFINKLKVFTMVEPG</sequence>
<dbReference type="RefSeq" id="WP_255902962.1">
    <property type="nucleotide sequence ID" value="NZ_JAFMZO010000003.1"/>
</dbReference>
<name>A0ABW4ZMF6_9SPHI</name>
<comment type="caution">
    <text evidence="4">The sequence shown here is derived from an EMBL/GenBank/DDBJ whole genome shotgun (WGS) entry which is preliminary data.</text>
</comment>
<evidence type="ECO:0000256" key="1">
    <source>
        <dbReference type="ARBA" id="ARBA00022553"/>
    </source>
</evidence>
<dbReference type="Pfam" id="PF00072">
    <property type="entry name" value="Response_reg"/>
    <property type="match status" value="1"/>
</dbReference>
<dbReference type="PANTHER" id="PTHR44591:SF3">
    <property type="entry name" value="RESPONSE REGULATORY DOMAIN-CONTAINING PROTEIN"/>
    <property type="match status" value="1"/>
</dbReference>
<dbReference type="InterPro" id="IPR001789">
    <property type="entry name" value="Sig_transdc_resp-reg_receiver"/>
</dbReference>